<sequence>SSPSLHSSDENGRRGCRYYDVTTMSQYEGASVHPTGPCISIEEFRRRRLIEAGQSVGKQGMAARRQAQPKLTVHSYDSVRQLSSTPEGADPLDRAIRLLSDPHPAVRLLRSPAVNVAEEHGADVL</sequence>
<dbReference type="EMBL" id="CADEAL010002416">
    <property type="protein sequence ID" value="CAB1440231.1"/>
    <property type="molecule type" value="Genomic_DNA"/>
</dbReference>
<reference evidence="1" key="1">
    <citation type="submission" date="2020-03" db="EMBL/GenBank/DDBJ databases">
        <authorList>
            <person name="Weist P."/>
        </authorList>
    </citation>
    <scope>NUCLEOTIDE SEQUENCE</scope>
</reference>
<accession>A0A9N7YUC9</accession>
<dbReference type="Proteomes" id="UP001153269">
    <property type="component" value="Unassembled WGS sequence"/>
</dbReference>
<evidence type="ECO:0000313" key="1">
    <source>
        <dbReference type="EMBL" id="CAB1440231.1"/>
    </source>
</evidence>
<name>A0A9N7YUC9_PLEPL</name>
<feature type="non-terminal residue" evidence="1">
    <location>
        <position position="125"/>
    </location>
</feature>
<evidence type="ECO:0000313" key="2">
    <source>
        <dbReference type="Proteomes" id="UP001153269"/>
    </source>
</evidence>
<comment type="caution">
    <text evidence="1">The sequence shown here is derived from an EMBL/GenBank/DDBJ whole genome shotgun (WGS) entry which is preliminary data.</text>
</comment>
<gene>
    <name evidence="1" type="ORF">PLEPLA_LOCUS27997</name>
</gene>
<keyword evidence="2" id="KW-1185">Reference proteome</keyword>
<proteinExistence type="predicted"/>
<dbReference type="AlphaFoldDB" id="A0A9N7YUC9"/>
<protein>
    <submittedName>
        <fullName evidence="1">Uncharacterized protein</fullName>
    </submittedName>
</protein>
<organism evidence="1 2">
    <name type="scientific">Pleuronectes platessa</name>
    <name type="common">European plaice</name>
    <dbReference type="NCBI Taxonomy" id="8262"/>
    <lineage>
        <taxon>Eukaryota</taxon>
        <taxon>Metazoa</taxon>
        <taxon>Chordata</taxon>
        <taxon>Craniata</taxon>
        <taxon>Vertebrata</taxon>
        <taxon>Euteleostomi</taxon>
        <taxon>Actinopterygii</taxon>
        <taxon>Neopterygii</taxon>
        <taxon>Teleostei</taxon>
        <taxon>Neoteleostei</taxon>
        <taxon>Acanthomorphata</taxon>
        <taxon>Carangaria</taxon>
        <taxon>Pleuronectiformes</taxon>
        <taxon>Pleuronectoidei</taxon>
        <taxon>Pleuronectidae</taxon>
        <taxon>Pleuronectes</taxon>
    </lineage>
</organism>